<keyword evidence="4" id="KW-0227">DNA damage</keyword>
<accession>A0ABW3WDF9</accession>
<keyword evidence="5" id="KW-0234">DNA repair</keyword>
<dbReference type="RefSeq" id="WP_277834510.1">
    <property type="nucleotide sequence ID" value="NZ_JARQZE010000014.1"/>
</dbReference>
<protein>
    <submittedName>
        <fullName evidence="9">DNA ligase</fullName>
        <ecNumber evidence="9">6.5.1.1</ecNumber>
    </submittedName>
</protein>
<gene>
    <name evidence="9" type="ORF">ACFQ4M_10710</name>
</gene>
<dbReference type="NCBIfam" id="NF006592">
    <property type="entry name" value="PRK09125.1"/>
    <property type="match status" value="1"/>
</dbReference>
<dbReference type="Pfam" id="PF14743">
    <property type="entry name" value="DNA_ligase_OB_2"/>
    <property type="match status" value="1"/>
</dbReference>
<evidence type="ECO:0000256" key="6">
    <source>
        <dbReference type="ARBA" id="ARBA00034003"/>
    </source>
</evidence>
<evidence type="ECO:0000313" key="10">
    <source>
        <dbReference type="Proteomes" id="UP001597158"/>
    </source>
</evidence>
<dbReference type="CDD" id="cd08041">
    <property type="entry name" value="OBF_kDNA_ligase_like"/>
    <property type="match status" value="1"/>
</dbReference>
<dbReference type="Gene3D" id="3.30.470.30">
    <property type="entry name" value="DNA ligase/mRNA capping enzyme"/>
    <property type="match status" value="1"/>
</dbReference>
<evidence type="ECO:0000256" key="5">
    <source>
        <dbReference type="ARBA" id="ARBA00023204"/>
    </source>
</evidence>
<dbReference type="Gene3D" id="3.30.1490.70">
    <property type="match status" value="1"/>
</dbReference>
<sequence>MNAASRLGPARTHRTLILALLVAAVSGAAWADPHTPPAPAPMLALRYDAAIDPAQYWISEKLDGVRALWDGRQLRFRSGRPIVAPDWFVAGLPDTPLDGELWLGRQRFDELSGLIRRADPQHPGWRAVRYMVFDQPAGAGDFSARLQALQALVMAADRPWLQVVEQRRVTDRAALQRLLDDTVAGGGEGLMLHRADAHWQPGRSDALLKLTPWLDAEARVVGYIPGKGRLQGRVGALEVETDDGRRFRIGSGLTDALRNTPPAIGTLVTYRYRELTPGGQPRFPRYVRERTLP</sequence>
<comment type="caution">
    <text evidence="9">The sequence shown here is derived from an EMBL/GenBank/DDBJ whole genome shotgun (WGS) entry which is preliminary data.</text>
</comment>
<comment type="cofactor">
    <cofactor evidence="1">
        <name>a divalent metal cation</name>
        <dbReference type="ChEBI" id="CHEBI:60240"/>
    </cofactor>
</comment>
<dbReference type="Pfam" id="PF01068">
    <property type="entry name" value="DNA_ligase_A_M"/>
    <property type="match status" value="1"/>
</dbReference>
<dbReference type="InterPro" id="IPR050326">
    <property type="entry name" value="NAD_dep_DNA_ligaseB"/>
</dbReference>
<dbReference type="EMBL" id="JBHTMC010000023">
    <property type="protein sequence ID" value="MFD1264053.1"/>
    <property type="molecule type" value="Genomic_DNA"/>
</dbReference>
<evidence type="ECO:0000256" key="7">
    <source>
        <dbReference type="SAM" id="SignalP"/>
    </source>
</evidence>
<evidence type="ECO:0000259" key="8">
    <source>
        <dbReference type="PROSITE" id="PS50160"/>
    </source>
</evidence>
<dbReference type="InterPro" id="IPR029319">
    <property type="entry name" value="DNA_ligase_OB"/>
</dbReference>
<keyword evidence="3" id="KW-0235">DNA replication</keyword>
<comment type="catalytic activity">
    <reaction evidence="6">
        <text>ATP + (deoxyribonucleotide)n-3'-hydroxyl + 5'-phospho-(deoxyribonucleotide)m = (deoxyribonucleotide)n+m + AMP + diphosphate.</text>
        <dbReference type="EC" id="6.5.1.1"/>
    </reaction>
</comment>
<keyword evidence="10" id="KW-1185">Reference proteome</keyword>
<organism evidence="9 10">
    <name type="scientific">Thauera mechernichensis</name>
    <dbReference type="NCBI Taxonomy" id="82788"/>
    <lineage>
        <taxon>Bacteria</taxon>
        <taxon>Pseudomonadati</taxon>
        <taxon>Pseudomonadota</taxon>
        <taxon>Betaproteobacteria</taxon>
        <taxon>Rhodocyclales</taxon>
        <taxon>Zoogloeaceae</taxon>
        <taxon>Thauera</taxon>
    </lineage>
</organism>
<dbReference type="CDD" id="cd07896">
    <property type="entry name" value="Adenylation_kDNA_ligase_like"/>
    <property type="match status" value="1"/>
</dbReference>
<keyword evidence="7" id="KW-0732">Signal</keyword>
<proteinExistence type="predicted"/>
<evidence type="ECO:0000256" key="1">
    <source>
        <dbReference type="ARBA" id="ARBA00001968"/>
    </source>
</evidence>
<dbReference type="SUPFAM" id="SSF50249">
    <property type="entry name" value="Nucleic acid-binding proteins"/>
    <property type="match status" value="1"/>
</dbReference>
<dbReference type="PANTHER" id="PTHR47810">
    <property type="entry name" value="DNA LIGASE"/>
    <property type="match status" value="1"/>
</dbReference>
<dbReference type="InterPro" id="IPR012340">
    <property type="entry name" value="NA-bd_OB-fold"/>
</dbReference>
<evidence type="ECO:0000256" key="3">
    <source>
        <dbReference type="ARBA" id="ARBA00022705"/>
    </source>
</evidence>
<dbReference type="Proteomes" id="UP001597158">
    <property type="component" value="Unassembled WGS sequence"/>
</dbReference>
<dbReference type="EC" id="6.5.1.1" evidence="9"/>
<feature type="domain" description="ATP-dependent DNA ligase family profile" evidence="8">
    <location>
        <begin position="142"/>
        <end position="217"/>
    </location>
</feature>
<evidence type="ECO:0000313" key="9">
    <source>
        <dbReference type="EMBL" id="MFD1264053.1"/>
    </source>
</evidence>
<dbReference type="GO" id="GO:0003910">
    <property type="term" value="F:DNA ligase (ATP) activity"/>
    <property type="evidence" value="ECO:0007669"/>
    <property type="project" value="UniProtKB-EC"/>
</dbReference>
<reference evidence="10" key="1">
    <citation type="journal article" date="2019" name="Int. J. Syst. Evol. Microbiol.">
        <title>The Global Catalogue of Microorganisms (GCM) 10K type strain sequencing project: providing services to taxonomists for standard genome sequencing and annotation.</title>
        <authorList>
            <consortium name="The Broad Institute Genomics Platform"/>
            <consortium name="The Broad Institute Genome Sequencing Center for Infectious Disease"/>
            <person name="Wu L."/>
            <person name="Ma J."/>
        </authorList>
    </citation>
    <scope>NUCLEOTIDE SEQUENCE [LARGE SCALE GENOMIC DNA]</scope>
    <source>
        <strain evidence="10">CCUG 48884</strain>
    </source>
</reference>
<dbReference type="SUPFAM" id="SSF56091">
    <property type="entry name" value="DNA ligase/mRNA capping enzyme, catalytic domain"/>
    <property type="match status" value="1"/>
</dbReference>
<evidence type="ECO:0000256" key="4">
    <source>
        <dbReference type="ARBA" id="ARBA00022763"/>
    </source>
</evidence>
<feature type="chain" id="PRO_5046479576" evidence="7">
    <location>
        <begin position="32"/>
        <end position="293"/>
    </location>
</feature>
<dbReference type="Gene3D" id="2.40.50.140">
    <property type="entry name" value="Nucleic acid-binding proteins"/>
    <property type="match status" value="1"/>
</dbReference>
<dbReference type="PANTHER" id="PTHR47810:SF1">
    <property type="entry name" value="DNA LIGASE B"/>
    <property type="match status" value="1"/>
</dbReference>
<dbReference type="InterPro" id="IPR012310">
    <property type="entry name" value="DNA_ligase_ATP-dep_cent"/>
</dbReference>
<dbReference type="PROSITE" id="PS50160">
    <property type="entry name" value="DNA_LIGASE_A3"/>
    <property type="match status" value="1"/>
</dbReference>
<keyword evidence="2 9" id="KW-0436">Ligase</keyword>
<evidence type="ECO:0000256" key="2">
    <source>
        <dbReference type="ARBA" id="ARBA00022598"/>
    </source>
</evidence>
<name>A0ABW3WDF9_9RHOO</name>
<feature type="signal peptide" evidence="7">
    <location>
        <begin position="1"/>
        <end position="31"/>
    </location>
</feature>